<dbReference type="Gene3D" id="1.10.287.70">
    <property type="match status" value="1"/>
</dbReference>
<dbReference type="InterPro" id="IPR018490">
    <property type="entry name" value="cNMP-bd_dom_sf"/>
</dbReference>
<keyword evidence="2" id="KW-0813">Transport</keyword>
<dbReference type="PANTHER" id="PTHR10217:SF435">
    <property type="entry name" value="POTASSIUM VOLTAGE-GATED CHANNEL PROTEIN EAG"/>
    <property type="match status" value="1"/>
</dbReference>
<dbReference type="SUPFAM" id="SSF81324">
    <property type="entry name" value="Voltage-gated potassium channels"/>
    <property type="match status" value="1"/>
</dbReference>
<dbReference type="KEGG" id="aaf:AURANDRAFT_71275"/>
<dbReference type="GO" id="GO:0005249">
    <property type="term" value="F:voltage-gated potassium channel activity"/>
    <property type="evidence" value="ECO:0007669"/>
    <property type="project" value="TreeGrafter"/>
</dbReference>
<name>F0Y4W5_AURAN</name>
<keyword evidence="11" id="KW-1185">Reference proteome</keyword>
<dbReference type="InterPro" id="IPR050818">
    <property type="entry name" value="KCNH_animal-type"/>
</dbReference>
<evidence type="ECO:0000256" key="7">
    <source>
        <dbReference type="SAM" id="MobiDB-lite"/>
    </source>
</evidence>
<dbReference type="GeneID" id="20228143"/>
<feature type="transmembrane region" description="Helical" evidence="8">
    <location>
        <begin position="349"/>
        <end position="371"/>
    </location>
</feature>
<dbReference type="EMBL" id="GL833125">
    <property type="protein sequence ID" value="EGB09385.1"/>
    <property type="molecule type" value="Genomic_DNA"/>
</dbReference>
<keyword evidence="6 8" id="KW-0472">Membrane</keyword>
<dbReference type="eggNOG" id="KOG0500">
    <property type="taxonomic scope" value="Eukaryota"/>
</dbReference>
<feature type="compositionally biased region" description="Basic and acidic residues" evidence="7">
    <location>
        <begin position="909"/>
        <end position="929"/>
    </location>
</feature>
<keyword evidence="3 8" id="KW-0812">Transmembrane</keyword>
<dbReference type="GO" id="GO:0005886">
    <property type="term" value="C:plasma membrane"/>
    <property type="evidence" value="ECO:0007669"/>
    <property type="project" value="TreeGrafter"/>
</dbReference>
<dbReference type="GO" id="GO:0042391">
    <property type="term" value="P:regulation of membrane potential"/>
    <property type="evidence" value="ECO:0007669"/>
    <property type="project" value="TreeGrafter"/>
</dbReference>
<feature type="region of interest" description="Disordered" evidence="7">
    <location>
        <begin position="668"/>
        <end position="720"/>
    </location>
</feature>
<dbReference type="Pfam" id="PF00520">
    <property type="entry name" value="Ion_trans"/>
    <property type="match status" value="1"/>
</dbReference>
<comment type="subcellular location">
    <subcellularLocation>
        <location evidence="1">Membrane</location>
        <topology evidence="1">Multi-pass membrane protein</topology>
    </subcellularLocation>
</comment>
<feature type="compositionally biased region" description="Low complexity" evidence="7">
    <location>
        <begin position="852"/>
        <end position="873"/>
    </location>
</feature>
<dbReference type="InterPro" id="IPR005821">
    <property type="entry name" value="Ion_trans_dom"/>
</dbReference>
<feature type="transmembrane region" description="Helical" evidence="8">
    <location>
        <begin position="106"/>
        <end position="125"/>
    </location>
</feature>
<feature type="domain" description="Cyclic nucleotide-binding" evidence="9">
    <location>
        <begin position="445"/>
        <end position="490"/>
    </location>
</feature>
<feature type="compositionally biased region" description="Basic and acidic residues" evidence="7">
    <location>
        <begin position="710"/>
        <end position="719"/>
    </location>
</feature>
<protein>
    <recommendedName>
        <fullName evidence="9">Cyclic nucleotide-binding domain-containing protein</fullName>
    </recommendedName>
</protein>
<reference evidence="10 11" key="1">
    <citation type="journal article" date="2011" name="Proc. Natl. Acad. Sci. U.S.A.">
        <title>Niche of harmful alga Aureococcus anophagefferens revealed through ecogenomics.</title>
        <authorList>
            <person name="Gobler C.J."/>
            <person name="Berry D.L."/>
            <person name="Dyhrman S.T."/>
            <person name="Wilhelm S.W."/>
            <person name="Salamov A."/>
            <person name="Lobanov A.V."/>
            <person name="Zhang Y."/>
            <person name="Collier J.L."/>
            <person name="Wurch L.L."/>
            <person name="Kustka A.B."/>
            <person name="Dill B.D."/>
            <person name="Shah M."/>
            <person name="VerBerkmoes N.C."/>
            <person name="Kuo A."/>
            <person name="Terry A."/>
            <person name="Pangilinan J."/>
            <person name="Lindquist E.A."/>
            <person name="Lucas S."/>
            <person name="Paulsen I.T."/>
            <person name="Hattenrath-Lehmann T.K."/>
            <person name="Talmage S.C."/>
            <person name="Walker E.A."/>
            <person name="Koch F."/>
            <person name="Burson A.M."/>
            <person name="Marcoval M.A."/>
            <person name="Tang Y.Z."/>
            <person name="Lecleir G.R."/>
            <person name="Coyne K.J."/>
            <person name="Berg G.M."/>
            <person name="Bertrand E.M."/>
            <person name="Saito M.A."/>
            <person name="Gladyshev V.N."/>
            <person name="Grigoriev I.V."/>
        </authorList>
    </citation>
    <scope>NUCLEOTIDE SEQUENCE [LARGE SCALE GENOMIC DNA]</scope>
    <source>
        <strain evidence="11">CCMP 1984</strain>
    </source>
</reference>
<dbReference type="RefSeq" id="XP_009035461.1">
    <property type="nucleotide sequence ID" value="XM_009037213.1"/>
</dbReference>
<evidence type="ECO:0000256" key="8">
    <source>
        <dbReference type="SAM" id="Phobius"/>
    </source>
</evidence>
<proteinExistence type="predicted"/>
<dbReference type="PROSITE" id="PS50042">
    <property type="entry name" value="CNMP_BINDING_3"/>
    <property type="match status" value="1"/>
</dbReference>
<dbReference type="InterPro" id="IPR036915">
    <property type="entry name" value="Cyclin-like_sf"/>
</dbReference>
<evidence type="ECO:0000256" key="1">
    <source>
        <dbReference type="ARBA" id="ARBA00004141"/>
    </source>
</evidence>
<accession>F0Y4W5</accession>
<evidence type="ECO:0000256" key="4">
    <source>
        <dbReference type="ARBA" id="ARBA00022989"/>
    </source>
</evidence>
<keyword evidence="4 8" id="KW-1133">Transmembrane helix</keyword>
<feature type="compositionally biased region" description="Basic and acidic residues" evidence="7">
    <location>
        <begin position="516"/>
        <end position="533"/>
    </location>
</feature>
<dbReference type="SUPFAM" id="SSF47954">
    <property type="entry name" value="Cyclin-like"/>
    <property type="match status" value="1"/>
</dbReference>
<evidence type="ECO:0000259" key="9">
    <source>
        <dbReference type="PROSITE" id="PS50042"/>
    </source>
</evidence>
<feature type="compositionally biased region" description="Basic and acidic residues" evidence="7">
    <location>
        <begin position="668"/>
        <end position="677"/>
    </location>
</feature>
<keyword evidence="5" id="KW-0406">Ion transport</keyword>
<evidence type="ECO:0000313" key="10">
    <source>
        <dbReference type="EMBL" id="EGB09385.1"/>
    </source>
</evidence>
<organism evidence="11">
    <name type="scientific">Aureococcus anophagefferens</name>
    <name type="common">Harmful bloom alga</name>
    <dbReference type="NCBI Taxonomy" id="44056"/>
    <lineage>
        <taxon>Eukaryota</taxon>
        <taxon>Sar</taxon>
        <taxon>Stramenopiles</taxon>
        <taxon>Ochrophyta</taxon>
        <taxon>Pelagophyceae</taxon>
        <taxon>Pelagomonadales</taxon>
        <taxon>Pelagomonadaceae</taxon>
        <taxon>Aureococcus</taxon>
    </lineage>
</organism>
<sequence length="1408" mass="156765">MRNLGFEGEESDFDDAAKARRSTFMQRARTSTWESIKRVAISPAAKEAERGSAMEVLENFMHTGLSRMHRRQSLDVAGKPGGGWGRVREWKWLVSEDSSTRINWDIFVILCILCYVFVMPLRVAFSTTSAADFLHARGRWLWVEFALDVIFIADVCLNFRTSFRLSSGRVVEDSRLIAERYLKSWFLVDFVSSLPIEVATFVLQSHLTRDTESTLKFVRILRILRYTKIIRVMRLVSKHGRLLNSTLNPGYIQLSRLAVIVLGAWHYVACAYWIVARVEGFCDPDVPDDLALSLAEGYRLCLDRYRGYRRAGFRQQYTQAFFWAVQVSTGIGKDIIPRTSLEVAFTTVIILWGMLMYASIIGAVSSAVAVLDATGIQRSRKLSAVKSFLVQQNVHKHLQLEIMNYYTYLLSLNTRDSQALSDLPVTLRIKLELSLKQESVDQVPLFHNLDAACILSIVHHLKNCVSLPSEILYAAGALGDRMFVLERGAVVLSVPRNMNHFMALRKAQQRKNRFKASREDRKEGEPIELDRSRSLPAEPSGPRRKRRNSSLSVAPPPAQVQDDLADWRKTMSEFLTASVYSDLDNVVIERLVINGVIKSDYFGEIALLSQPHLTYATSETFSELYELRHADVVDTLREFPRLTLRLKRITAMRIMHVFETLERKARDARAAERESRRGAGPGAAARKRMSTFNSVGSAIRRGSSMSLRKPRTELAERQRSASSRKAWVGLASNDDKEVAAQIIQRNLLRSKRRRSWTGWDALIKDIQSDVREKREAAKRPAVASQVLSLEQRVAGVETKLEAMERLIVAGFDDLRRGHRLPPRGPAPARALHDAPALARTPVAPPAPSRLSFPPAEAAAPPAPRAFTPVVAPRSPAPRAAPAPAPPAAPQTPFERHVAAFRAAAADDAAASREHTEDPRLNPTQGERRGRGFDVVPHVHVWFGDRGGLACWRSLSETCYTFGPLAFIAKDLRSRLALAREMEARIRAAPAHALRLGPCGGAAGGSVAWMGYAEQAPRRAFAYVLGMCFGIVPARMELVSLDFGSRPRELWTRLGSLRRAHAAAAASNARLESARVMPAVVEALGLRNATLLLGVVYFERFERALDGRGRTLACLDWSVRYPLVFVCLLLAAKFTNDEARGLPRKFAAILADVEGLEEDVVLAALAQLELIVLETVAYDLSVPDDLATEERRHPAFVVSWLLAMLVHNGAGPPGLAPYPRHLRWLESAARLPVFSVLDDVARAEISSGHTEAKDLRRHRGELLDALLRNSIAFWLKSLFFFSTLSYFWATIHDILVPEGSRYWAAPSAWRPVSQLEPAALAVCIVGSLHNAGVISAVMGECARVWAHAANTVAILRSYARPLSAPAPPEDAALRGRLRTSTRPFLKLHLTAAPDLAKARRLLQCGPAQV</sequence>
<evidence type="ECO:0000256" key="6">
    <source>
        <dbReference type="ARBA" id="ARBA00023136"/>
    </source>
</evidence>
<dbReference type="InParanoid" id="F0Y4W5"/>
<feature type="region of interest" description="Disordered" evidence="7">
    <location>
        <begin position="904"/>
        <end position="929"/>
    </location>
</feature>
<dbReference type="InterPro" id="IPR014710">
    <property type="entry name" value="RmlC-like_jellyroll"/>
</dbReference>
<gene>
    <name evidence="10" type="ORF">AURANDRAFT_71275</name>
</gene>
<feature type="compositionally biased region" description="Pro residues" evidence="7">
    <location>
        <begin position="874"/>
        <end position="889"/>
    </location>
</feature>
<dbReference type="SUPFAM" id="SSF51206">
    <property type="entry name" value="cAMP-binding domain-like"/>
    <property type="match status" value="1"/>
</dbReference>
<evidence type="ECO:0000313" key="11">
    <source>
        <dbReference type="Proteomes" id="UP000002729"/>
    </source>
</evidence>
<feature type="region of interest" description="Disordered" evidence="7">
    <location>
        <begin position="839"/>
        <end position="890"/>
    </location>
</feature>
<evidence type="ECO:0000256" key="3">
    <source>
        <dbReference type="ARBA" id="ARBA00022692"/>
    </source>
</evidence>
<dbReference type="PANTHER" id="PTHR10217">
    <property type="entry name" value="VOLTAGE AND LIGAND GATED POTASSIUM CHANNEL"/>
    <property type="match status" value="1"/>
</dbReference>
<dbReference type="OrthoDB" id="421226at2759"/>
<dbReference type="Proteomes" id="UP000002729">
    <property type="component" value="Unassembled WGS sequence"/>
</dbReference>
<feature type="region of interest" description="Disordered" evidence="7">
    <location>
        <begin position="509"/>
        <end position="559"/>
    </location>
</feature>
<dbReference type="Gene3D" id="1.10.472.10">
    <property type="entry name" value="Cyclin-like"/>
    <property type="match status" value="1"/>
</dbReference>
<dbReference type="Gene3D" id="2.60.120.10">
    <property type="entry name" value="Jelly Rolls"/>
    <property type="match status" value="1"/>
</dbReference>
<evidence type="ECO:0000256" key="5">
    <source>
        <dbReference type="ARBA" id="ARBA00023065"/>
    </source>
</evidence>
<dbReference type="InterPro" id="IPR000595">
    <property type="entry name" value="cNMP-bd_dom"/>
</dbReference>
<evidence type="ECO:0000256" key="2">
    <source>
        <dbReference type="ARBA" id="ARBA00022448"/>
    </source>
</evidence>
<feature type="transmembrane region" description="Helical" evidence="8">
    <location>
        <begin position="140"/>
        <end position="159"/>
    </location>
</feature>